<dbReference type="OrthoDB" id="9811523at2"/>
<dbReference type="RefSeq" id="WP_154176862.1">
    <property type="nucleotide sequence ID" value="NZ_WJXZ01000012.1"/>
</dbReference>
<dbReference type="EMBL" id="WJXZ01000012">
    <property type="protein sequence ID" value="MRS63501.1"/>
    <property type="molecule type" value="Genomic_DNA"/>
</dbReference>
<dbReference type="Gene3D" id="3.40.630.30">
    <property type="match status" value="1"/>
</dbReference>
<keyword evidence="2" id="KW-0808">Transferase</keyword>
<organism evidence="2 3">
    <name type="scientific">Larkinella terrae</name>
    <dbReference type="NCBI Taxonomy" id="2025311"/>
    <lineage>
        <taxon>Bacteria</taxon>
        <taxon>Pseudomonadati</taxon>
        <taxon>Bacteroidota</taxon>
        <taxon>Cytophagia</taxon>
        <taxon>Cytophagales</taxon>
        <taxon>Spirosomataceae</taxon>
        <taxon>Larkinella</taxon>
    </lineage>
</organism>
<feature type="domain" description="N-acetyltransferase" evidence="1">
    <location>
        <begin position="21"/>
        <end position="178"/>
    </location>
</feature>
<evidence type="ECO:0000313" key="2">
    <source>
        <dbReference type="EMBL" id="MRS63501.1"/>
    </source>
</evidence>
<dbReference type="PANTHER" id="PTHR43792">
    <property type="entry name" value="GNAT FAMILY, PUTATIVE (AFU_ORTHOLOGUE AFUA_3G00765)-RELATED-RELATED"/>
    <property type="match status" value="1"/>
</dbReference>
<accession>A0A7K0EPL9</accession>
<evidence type="ECO:0000313" key="3">
    <source>
        <dbReference type="Proteomes" id="UP000441754"/>
    </source>
</evidence>
<dbReference type="Proteomes" id="UP000441754">
    <property type="component" value="Unassembled WGS sequence"/>
</dbReference>
<sequence>MSSAFLYSPRLLFIASSPSLLRVELSDRQQLGQILNVDIPADWPPGEYDQDAMRFFLDQQETGGPDAIGWYGWYVVALPTADTPATLVAGGGYFGPPDAEGSLEIGYSVSEHWRSRGFATEIVDTLVNHAWKQPGVTRIIAHTLPDNQASIGVLTKNGFYPIESDDPEKLCFELLPQV</sequence>
<evidence type="ECO:0000259" key="1">
    <source>
        <dbReference type="PROSITE" id="PS51186"/>
    </source>
</evidence>
<dbReference type="PANTHER" id="PTHR43792:SF13">
    <property type="entry name" value="ACETYLTRANSFERASE"/>
    <property type="match status" value="1"/>
</dbReference>
<dbReference type="GO" id="GO:0016747">
    <property type="term" value="F:acyltransferase activity, transferring groups other than amino-acyl groups"/>
    <property type="evidence" value="ECO:0007669"/>
    <property type="project" value="InterPro"/>
</dbReference>
<gene>
    <name evidence="2" type="ORF">GJJ30_19525</name>
</gene>
<dbReference type="Pfam" id="PF13302">
    <property type="entry name" value="Acetyltransf_3"/>
    <property type="match status" value="1"/>
</dbReference>
<comment type="caution">
    <text evidence="2">The sequence shown here is derived from an EMBL/GenBank/DDBJ whole genome shotgun (WGS) entry which is preliminary data.</text>
</comment>
<dbReference type="InterPro" id="IPR000182">
    <property type="entry name" value="GNAT_dom"/>
</dbReference>
<dbReference type="AlphaFoldDB" id="A0A7K0EPL9"/>
<protein>
    <submittedName>
        <fullName evidence="2">GNAT family N-acetyltransferase</fullName>
    </submittedName>
</protein>
<keyword evidence="3" id="KW-1185">Reference proteome</keyword>
<name>A0A7K0EPL9_9BACT</name>
<dbReference type="PROSITE" id="PS51186">
    <property type="entry name" value="GNAT"/>
    <property type="match status" value="1"/>
</dbReference>
<dbReference type="InterPro" id="IPR016181">
    <property type="entry name" value="Acyl_CoA_acyltransferase"/>
</dbReference>
<dbReference type="InterPro" id="IPR051531">
    <property type="entry name" value="N-acetyltransferase"/>
</dbReference>
<proteinExistence type="predicted"/>
<reference evidence="2 3" key="1">
    <citation type="journal article" date="2018" name="Antonie Van Leeuwenhoek">
        <title>Larkinella terrae sp. nov., isolated from soil on Jeju Island, South Korea.</title>
        <authorList>
            <person name="Ten L.N."/>
            <person name="Jeon J."/>
            <person name="Park S.J."/>
            <person name="Park S."/>
            <person name="Lee S.Y."/>
            <person name="Kim M.K."/>
            <person name="Jung H.Y."/>
        </authorList>
    </citation>
    <scope>NUCLEOTIDE SEQUENCE [LARGE SCALE GENOMIC DNA]</scope>
    <source>
        <strain evidence="2 3">KCTC 52001</strain>
    </source>
</reference>
<dbReference type="SUPFAM" id="SSF55729">
    <property type="entry name" value="Acyl-CoA N-acyltransferases (Nat)"/>
    <property type="match status" value="1"/>
</dbReference>